<dbReference type="EMBL" id="CP018800">
    <property type="protein sequence ID" value="ATX82230.1"/>
    <property type="molecule type" value="Genomic_DNA"/>
</dbReference>
<dbReference type="RefSeq" id="WP_232726390.1">
    <property type="nucleotide sequence ID" value="NZ_CP018800.1"/>
</dbReference>
<proteinExistence type="predicted"/>
<dbReference type="InterPro" id="IPR013783">
    <property type="entry name" value="Ig-like_fold"/>
</dbReference>
<evidence type="ECO:0000256" key="3">
    <source>
        <dbReference type="ARBA" id="ARBA00023004"/>
    </source>
</evidence>
<dbReference type="GO" id="GO:0046872">
    <property type="term" value="F:metal ion binding"/>
    <property type="evidence" value="ECO:0007669"/>
    <property type="project" value="UniProtKB-KW"/>
</dbReference>
<dbReference type="PROSITE" id="PS51007">
    <property type="entry name" value="CYTC"/>
    <property type="match status" value="1"/>
</dbReference>
<keyword evidence="3 4" id="KW-0408">Iron</keyword>
<evidence type="ECO:0000313" key="7">
    <source>
        <dbReference type="EMBL" id="ATX82230.1"/>
    </source>
</evidence>
<dbReference type="KEGG" id="mfn:Ga0123462_1367"/>
<dbReference type="Pfam" id="PF07610">
    <property type="entry name" value="DUF1573"/>
    <property type="match status" value="1"/>
</dbReference>
<keyword evidence="2 4" id="KW-0479">Metal-binding</keyword>
<keyword evidence="5" id="KW-0732">Signal</keyword>
<dbReference type="Gene3D" id="2.60.40.10">
    <property type="entry name" value="Immunoglobulins"/>
    <property type="match status" value="1"/>
</dbReference>
<dbReference type="InterPro" id="IPR011467">
    <property type="entry name" value="DUF1573"/>
</dbReference>
<feature type="chain" id="PRO_5014914154" evidence="5">
    <location>
        <begin position="24"/>
        <end position="241"/>
    </location>
</feature>
<dbReference type="SUPFAM" id="SSF46626">
    <property type="entry name" value="Cytochrome c"/>
    <property type="match status" value="1"/>
</dbReference>
<feature type="domain" description="Cytochrome c" evidence="6">
    <location>
        <begin position="162"/>
        <end position="240"/>
    </location>
</feature>
<dbReference type="PROSITE" id="PS51257">
    <property type="entry name" value="PROKAR_LIPOPROTEIN"/>
    <property type="match status" value="1"/>
</dbReference>
<evidence type="ECO:0000313" key="8">
    <source>
        <dbReference type="Proteomes" id="UP000231637"/>
    </source>
</evidence>
<evidence type="ECO:0000256" key="5">
    <source>
        <dbReference type="SAM" id="SignalP"/>
    </source>
</evidence>
<dbReference type="Pfam" id="PF13442">
    <property type="entry name" value="Cytochrome_CBB3"/>
    <property type="match status" value="1"/>
</dbReference>
<gene>
    <name evidence="7" type="ORF">Ga0123462_1367</name>
</gene>
<keyword evidence="8" id="KW-1185">Reference proteome</keyword>
<organism evidence="7 8">
    <name type="scientific">Mariprofundus ferrinatatus</name>
    <dbReference type="NCBI Taxonomy" id="1921087"/>
    <lineage>
        <taxon>Bacteria</taxon>
        <taxon>Pseudomonadati</taxon>
        <taxon>Pseudomonadota</taxon>
        <taxon>Candidatius Mariprofundia</taxon>
        <taxon>Mariprofundales</taxon>
        <taxon>Mariprofundaceae</taxon>
        <taxon>Mariprofundus</taxon>
    </lineage>
</organism>
<evidence type="ECO:0000256" key="2">
    <source>
        <dbReference type="ARBA" id="ARBA00022723"/>
    </source>
</evidence>
<sequence length="241" mass="25759">MQVNIRAVTVLLLTIFVAACTQAVKPATEVEPEAAASLLLFEPDHVDMGAVREGDDAVVYLRVRNSGDSMQQIADVQTSCGCSVAEPEERLIMPGNFTRIRVSIDTFAKLDDVRKWVLLTDAEGRTSKAWLTLTVRPNPHMGKTSRSIFDGKCGACHFEPASGKVKGPDIYAAVCSMCHGEGAMGGVAPAIAHIREKDVLASLIANGTGSQHMPGFATHAGGPLTDKQINALSDWLSKLDE</sequence>
<protein>
    <submittedName>
        <fullName evidence="7">Cytochrome C oxidase, cbb3-type, subunit III</fullName>
    </submittedName>
</protein>
<accession>A0A2K8L4H9</accession>
<dbReference type="GO" id="GO:0009055">
    <property type="term" value="F:electron transfer activity"/>
    <property type="evidence" value="ECO:0007669"/>
    <property type="project" value="InterPro"/>
</dbReference>
<reference evidence="7 8" key="1">
    <citation type="submission" date="2016-12" db="EMBL/GenBank/DDBJ databases">
        <title>Isolation and genomic insights into novel planktonic Zetaproteobacteria from stratified waters of the Chesapeake Bay.</title>
        <authorList>
            <person name="McAllister S.M."/>
            <person name="Kato S."/>
            <person name="Chan C.S."/>
            <person name="Chiu B.K."/>
            <person name="Field E.K."/>
        </authorList>
    </citation>
    <scope>NUCLEOTIDE SEQUENCE [LARGE SCALE GENOMIC DNA]</scope>
    <source>
        <strain evidence="7 8">CP-8</strain>
    </source>
</reference>
<evidence type="ECO:0000259" key="6">
    <source>
        <dbReference type="PROSITE" id="PS51007"/>
    </source>
</evidence>
<dbReference type="InterPro" id="IPR036909">
    <property type="entry name" value="Cyt_c-like_dom_sf"/>
</dbReference>
<dbReference type="GO" id="GO:0020037">
    <property type="term" value="F:heme binding"/>
    <property type="evidence" value="ECO:0007669"/>
    <property type="project" value="InterPro"/>
</dbReference>
<evidence type="ECO:0000256" key="1">
    <source>
        <dbReference type="ARBA" id="ARBA00022617"/>
    </source>
</evidence>
<keyword evidence="1 4" id="KW-0349">Heme</keyword>
<evidence type="ECO:0000256" key="4">
    <source>
        <dbReference type="PROSITE-ProRule" id="PRU00433"/>
    </source>
</evidence>
<name>A0A2K8L4H9_9PROT</name>
<feature type="signal peptide" evidence="5">
    <location>
        <begin position="1"/>
        <end position="23"/>
    </location>
</feature>
<dbReference type="InterPro" id="IPR009056">
    <property type="entry name" value="Cyt_c-like_dom"/>
</dbReference>
<dbReference type="AlphaFoldDB" id="A0A2K8L4H9"/>
<dbReference type="Gene3D" id="1.10.760.10">
    <property type="entry name" value="Cytochrome c-like domain"/>
    <property type="match status" value="1"/>
</dbReference>
<dbReference type="Proteomes" id="UP000231637">
    <property type="component" value="Chromosome"/>
</dbReference>